<proteinExistence type="inferred from homology"/>
<accession>A0AAD9LNC4</accession>
<comment type="caution">
    <text evidence="3">The sequence shown here is derived from an EMBL/GenBank/DDBJ whole genome shotgun (WGS) entry which is preliminary data.</text>
</comment>
<feature type="region of interest" description="Disordered" evidence="2">
    <location>
        <begin position="132"/>
        <end position="153"/>
    </location>
</feature>
<evidence type="ECO:0000256" key="2">
    <source>
        <dbReference type="SAM" id="MobiDB-lite"/>
    </source>
</evidence>
<dbReference type="EMBL" id="JASMQC010000013">
    <property type="protein sequence ID" value="KAK1941004.1"/>
    <property type="molecule type" value="Genomic_DNA"/>
</dbReference>
<evidence type="ECO:0000313" key="4">
    <source>
        <dbReference type="Proteomes" id="UP001259832"/>
    </source>
</evidence>
<dbReference type="PANTHER" id="PTHR10840">
    <property type="entry name" value="PROGRAMMED CELL DEATH PROTEIN 5"/>
    <property type="match status" value="1"/>
</dbReference>
<name>A0AAD9LNC4_9STRA</name>
<dbReference type="InterPro" id="IPR002836">
    <property type="entry name" value="PDCD5-like"/>
</dbReference>
<dbReference type="GO" id="GO:0005829">
    <property type="term" value="C:cytosol"/>
    <property type="evidence" value="ECO:0007669"/>
    <property type="project" value="TreeGrafter"/>
</dbReference>
<dbReference type="SUPFAM" id="SSF46950">
    <property type="entry name" value="Double-stranded DNA-binding domain"/>
    <property type="match status" value="1"/>
</dbReference>
<dbReference type="GO" id="GO:0005634">
    <property type="term" value="C:nucleus"/>
    <property type="evidence" value="ECO:0007669"/>
    <property type="project" value="TreeGrafter"/>
</dbReference>
<protein>
    <submittedName>
        <fullName evidence="3">Programmed cell death protein 5</fullName>
    </submittedName>
</protein>
<dbReference type="GO" id="GO:0003677">
    <property type="term" value="F:DNA binding"/>
    <property type="evidence" value="ECO:0007669"/>
    <property type="project" value="InterPro"/>
</dbReference>
<dbReference type="Pfam" id="PF01984">
    <property type="entry name" value="dsDNA_bind"/>
    <property type="match status" value="1"/>
</dbReference>
<sequence length="153" mass="17436">MSSALPPIERAVCGIVGCSTGLLITFSVACINPIQEKTATQPQMSMEQMQQQQVKQQEQEQMRQSMMQQVMLPDARERLARIAIVKPEKARAIEDMVIQMAQRGQLAAKIDEDKLIDLLNQVGVTEEKQRTKVTMKRRTYFSDEDDDDDDDDF</sequence>
<keyword evidence="4" id="KW-1185">Reference proteome</keyword>
<evidence type="ECO:0000313" key="3">
    <source>
        <dbReference type="EMBL" id="KAK1941004.1"/>
    </source>
</evidence>
<reference evidence="3" key="1">
    <citation type="submission" date="2023-08" db="EMBL/GenBank/DDBJ databases">
        <title>Reference Genome Resource for the Citrus Pathogen Phytophthora citrophthora.</title>
        <authorList>
            <person name="Moller H."/>
            <person name="Coetzee B."/>
            <person name="Rose L.J."/>
            <person name="Van Niekerk J.M."/>
        </authorList>
    </citation>
    <scope>NUCLEOTIDE SEQUENCE</scope>
    <source>
        <strain evidence="3">STE-U-9442</strain>
    </source>
</reference>
<dbReference type="Proteomes" id="UP001259832">
    <property type="component" value="Unassembled WGS sequence"/>
</dbReference>
<gene>
    <name evidence="3" type="ORF">P3T76_007710</name>
</gene>
<dbReference type="InterPro" id="IPR036883">
    <property type="entry name" value="PDCD5-like_sf"/>
</dbReference>
<dbReference type="Gene3D" id="1.10.8.140">
    <property type="entry name" value="PDCD5-like"/>
    <property type="match status" value="1"/>
</dbReference>
<dbReference type="PANTHER" id="PTHR10840:SF0">
    <property type="entry name" value="PROGRAMMED CELL DEATH PROTEIN 5"/>
    <property type="match status" value="1"/>
</dbReference>
<evidence type="ECO:0000256" key="1">
    <source>
        <dbReference type="ARBA" id="ARBA00010490"/>
    </source>
</evidence>
<comment type="similarity">
    <text evidence="1">Belongs to the PDCD5 family.</text>
</comment>
<dbReference type="AlphaFoldDB" id="A0AAD9LNC4"/>
<feature type="compositionally biased region" description="Acidic residues" evidence="2">
    <location>
        <begin position="142"/>
        <end position="153"/>
    </location>
</feature>
<organism evidence="3 4">
    <name type="scientific">Phytophthora citrophthora</name>
    <dbReference type="NCBI Taxonomy" id="4793"/>
    <lineage>
        <taxon>Eukaryota</taxon>
        <taxon>Sar</taxon>
        <taxon>Stramenopiles</taxon>
        <taxon>Oomycota</taxon>
        <taxon>Peronosporomycetes</taxon>
        <taxon>Peronosporales</taxon>
        <taxon>Peronosporaceae</taxon>
        <taxon>Phytophthora</taxon>
    </lineage>
</organism>